<reference evidence="2" key="1">
    <citation type="submission" date="2009-10" db="EMBL/GenBank/DDBJ databases">
        <title>Diversity of trophic interactions inside an arsenic-rich microbial ecosystem.</title>
        <authorList>
            <person name="Bertin P.N."/>
            <person name="Heinrich-Salmeron A."/>
            <person name="Pelletier E."/>
            <person name="Goulhen-Chollet F."/>
            <person name="Arsene-Ploetze F."/>
            <person name="Gallien S."/>
            <person name="Calteau A."/>
            <person name="Vallenet D."/>
            <person name="Casiot C."/>
            <person name="Chane-Woon-Ming B."/>
            <person name="Giloteaux L."/>
            <person name="Barakat M."/>
            <person name="Bonnefoy V."/>
            <person name="Bruneel O."/>
            <person name="Chandler M."/>
            <person name="Cleiss J."/>
            <person name="Duran R."/>
            <person name="Elbaz-Poulichet F."/>
            <person name="Fonknechten N."/>
            <person name="Lauga B."/>
            <person name="Mornico D."/>
            <person name="Ortet P."/>
            <person name="Schaeffer C."/>
            <person name="Siguier P."/>
            <person name="Alexander Thil Smith A."/>
            <person name="Van Dorsselaer A."/>
            <person name="Weissenbach J."/>
            <person name="Medigue C."/>
            <person name="Le Paslier D."/>
        </authorList>
    </citation>
    <scope>NUCLEOTIDE SEQUENCE</scope>
</reference>
<organism evidence="2">
    <name type="scientific">mine drainage metagenome</name>
    <dbReference type="NCBI Taxonomy" id="410659"/>
    <lineage>
        <taxon>unclassified sequences</taxon>
        <taxon>metagenomes</taxon>
        <taxon>ecological metagenomes</taxon>
    </lineage>
</organism>
<dbReference type="EMBL" id="CABO01000027">
    <property type="protein sequence ID" value="CBI01863.1"/>
    <property type="molecule type" value="Genomic_DNA"/>
</dbReference>
<name>E6Q3V2_9ZZZZ</name>
<keyword evidence="1" id="KW-0472">Membrane</keyword>
<proteinExistence type="predicted"/>
<feature type="transmembrane region" description="Helical" evidence="1">
    <location>
        <begin position="12"/>
        <end position="35"/>
    </location>
</feature>
<keyword evidence="1" id="KW-0812">Transmembrane</keyword>
<evidence type="ECO:0000256" key="1">
    <source>
        <dbReference type="SAM" id="Phobius"/>
    </source>
</evidence>
<evidence type="ECO:0000313" key="2">
    <source>
        <dbReference type="EMBL" id="CBI01863.1"/>
    </source>
</evidence>
<accession>E6Q3V2</accession>
<sequence>MRFRGKRIGQREIAIAIGTLVGIWLVGGFIIAGLGPVPEPPGLQPIVLKGGKVRGNRIATKSWSFDYTRARLSPDGTNGNIQGVRHGIILRKGKPYAELSAEDIEVNTQTLDFTAIGKVHIVRLHDPQKRSFDTDFANWINSIQTLTMPHPSYFHTGGATLKVAKITMNFKTGAVKLSGVSGNILVAH</sequence>
<comment type="caution">
    <text evidence="2">The sequence shown here is derived from an EMBL/GenBank/DDBJ whole genome shotgun (WGS) entry which is preliminary data.</text>
</comment>
<evidence type="ECO:0008006" key="3">
    <source>
        <dbReference type="Google" id="ProtNLM"/>
    </source>
</evidence>
<protein>
    <recommendedName>
        <fullName evidence="3">LPS export ABC transporter periplasmic protein LptC</fullName>
    </recommendedName>
</protein>
<keyword evidence="1" id="KW-1133">Transmembrane helix</keyword>
<gene>
    <name evidence="2" type="ORF">CARN4_0857</name>
</gene>
<dbReference type="AlphaFoldDB" id="E6Q3V2"/>